<proteinExistence type="inferred from homology"/>
<dbReference type="InterPro" id="IPR002347">
    <property type="entry name" value="SDR_fam"/>
</dbReference>
<dbReference type="PRINTS" id="PR00081">
    <property type="entry name" value="GDHRDH"/>
</dbReference>
<keyword evidence="2" id="KW-0560">Oxidoreductase</keyword>
<keyword evidence="4" id="KW-1185">Reference proteome</keyword>
<evidence type="ECO:0000256" key="2">
    <source>
        <dbReference type="ARBA" id="ARBA00023002"/>
    </source>
</evidence>
<comment type="similarity">
    <text evidence="1">Belongs to the short-chain dehydrogenases/reductases (SDR) family.</text>
</comment>
<organism evidence="3 4">
    <name type="scientific">Lacticaseibacillus pabuli</name>
    <dbReference type="NCBI Taxonomy" id="3025672"/>
    <lineage>
        <taxon>Bacteria</taxon>
        <taxon>Bacillati</taxon>
        <taxon>Bacillota</taxon>
        <taxon>Bacilli</taxon>
        <taxon>Lactobacillales</taxon>
        <taxon>Lactobacillaceae</taxon>
        <taxon>Lacticaseibacillus</taxon>
    </lineage>
</organism>
<protein>
    <submittedName>
        <fullName evidence="3">SDR family NAD(P)-dependent oxidoreductase</fullName>
    </submittedName>
</protein>
<name>A0ABY7WWF6_9LACO</name>
<dbReference type="InterPro" id="IPR036291">
    <property type="entry name" value="NAD(P)-bd_dom_sf"/>
</dbReference>
<dbReference type="PANTHER" id="PTHR43669:SF3">
    <property type="entry name" value="ALCOHOL DEHYDROGENASE, PUTATIVE (AFU_ORTHOLOGUE AFUA_3G03445)-RELATED"/>
    <property type="match status" value="1"/>
</dbReference>
<dbReference type="SUPFAM" id="SSF51735">
    <property type="entry name" value="NAD(P)-binding Rossmann-fold domains"/>
    <property type="match status" value="1"/>
</dbReference>
<sequence length="253" mass="27720">MSEKQIVLVTGGTSGVGKAIAKSFAKRQATVILVGRNAEKAQAAVAKLQQDSGNQAISYLLGDLADKKQNQQIAAAFRNQYDHLDVLVNSAGNIPQTAQNNIDLNLRSHYWLTHNLEPELAKAQHAHVFIITGMPLAIKVGPIYERQHSLLDRGLWLLTHKTLLVDLLAYQLAPHQISVNALFPGGVQSNLLPWTKTITNTEVPAAVKIATDPDLREISGSFFDDKAQVVPLNNCKYNVNRAKTALSPYLWTA</sequence>
<dbReference type="PANTHER" id="PTHR43669">
    <property type="entry name" value="5-KETO-D-GLUCONATE 5-REDUCTASE"/>
    <property type="match status" value="1"/>
</dbReference>
<dbReference type="Pfam" id="PF00106">
    <property type="entry name" value="adh_short"/>
    <property type="match status" value="1"/>
</dbReference>
<evidence type="ECO:0000313" key="4">
    <source>
        <dbReference type="Proteomes" id="UP001220377"/>
    </source>
</evidence>
<gene>
    <name evidence="3" type="ORF">PQ472_03420</name>
</gene>
<accession>A0ABY7WWF6</accession>
<dbReference type="EMBL" id="CP117884">
    <property type="protein sequence ID" value="WDF83302.1"/>
    <property type="molecule type" value="Genomic_DNA"/>
</dbReference>
<reference evidence="3 4" key="1">
    <citation type="submission" date="2023-02" db="EMBL/GenBank/DDBJ databases">
        <title>Genome sequence of Lacticaseibacillus sp. KACC 23028.</title>
        <authorList>
            <person name="Kim S."/>
            <person name="Heo J."/>
            <person name="Kwon S.-W."/>
        </authorList>
    </citation>
    <scope>NUCLEOTIDE SEQUENCE [LARGE SCALE GENOMIC DNA]</scope>
    <source>
        <strain evidence="3 4">KACC 23028</strain>
    </source>
</reference>
<dbReference type="RefSeq" id="WP_274261363.1">
    <property type="nucleotide sequence ID" value="NZ_CP117884.1"/>
</dbReference>
<dbReference type="Proteomes" id="UP001220377">
    <property type="component" value="Chromosome"/>
</dbReference>
<dbReference type="Gene3D" id="3.40.50.720">
    <property type="entry name" value="NAD(P)-binding Rossmann-like Domain"/>
    <property type="match status" value="1"/>
</dbReference>
<evidence type="ECO:0000313" key="3">
    <source>
        <dbReference type="EMBL" id="WDF83302.1"/>
    </source>
</evidence>
<evidence type="ECO:0000256" key="1">
    <source>
        <dbReference type="ARBA" id="ARBA00006484"/>
    </source>
</evidence>